<evidence type="ECO:0000259" key="8">
    <source>
        <dbReference type="PROSITE" id="PS50850"/>
    </source>
</evidence>
<evidence type="ECO:0000256" key="6">
    <source>
        <dbReference type="ARBA" id="ARBA00023136"/>
    </source>
</evidence>
<evidence type="ECO:0000256" key="5">
    <source>
        <dbReference type="ARBA" id="ARBA00022989"/>
    </source>
</evidence>
<dbReference type="PRINTS" id="PR01988">
    <property type="entry name" value="EXPORTERBACE"/>
</dbReference>
<feature type="transmembrane region" description="Helical" evidence="7">
    <location>
        <begin position="381"/>
        <end position="403"/>
    </location>
</feature>
<keyword evidence="5 7" id="KW-1133">Transmembrane helix</keyword>
<keyword evidence="10" id="KW-1185">Reference proteome</keyword>
<protein>
    <submittedName>
        <fullName evidence="9">Predicted arabinose efflux permease, MFS family</fullName>
    </submittedName>
</protein>
<dbReference type="PANTHER" id="PTHR43266">
    <property type="entry name" value="MACROLIDE-EFFLUX PROTEIN"/>
    <property type="match status" value="1"/>
</dbReference>
<name>A0A1I7KNL6_9BACL</name>
<dbReference type="OrthoDB" id="9775268at2"/>
<evidence type="ECO:0000256" key="3">
    <source>
        <dbReference type="ARBA" id="ARBA00022475"/>
    </source>
</evidence>
<dbReference type="InterPro" id="IPR011701">
    <property type="entry name" value="MFS"/>
</dbReference>
<feature type="transmembrane region" description="Helical" evidence="7">
    <location>
        <begin position="107"/>
        <end position="130"/>
    </location>
</feature>
<dbReference type="InterPro" id="IPR022324">
    <property type="entry name" value="Bacilysin_exporter_BacE_put"/>
</dbReference>
<sequence>MNAVRDIILLLRAETSYRRLLFASLISGLGDWFNSVALLSLLLHLTGSGLAVGLTLAMRTLPYLVMGPVGGILADRFNRKTILLVSDFARAILALSFLFIHQASEVWIAYAGTLGLVVFSALFSPARTAVIPQLVQANHVSQANGLEQSTSGLVIAAGAALGGVVTAAFGTPAAFIMNAASFLVSGLLCWSIRIPNDHLHQRSRAGTGPLSTQATRRISFWSVFWRSRLVQIIALQSLVWPIGGGAINVLLSVYGYQVFHTGNTGVGVMYGALGLGFLMGGLLTPRFTAWTRQAAVAGFLIEGLCHVVVSQSPSLWLASICLVLATVGAGVGNASVITLIMQTVTQEVHGRVFAMFDTTSSVTIAASMMATGILLNHVPVRTIGLGAGLLIVMASVVTGIPLLRTKLPPKAGNPATDGDAGVDANITV</sequence>
<dbReference type="Pfam" id="PF07690">
    <property type="entry name" value="MFS_1"/>
    <property type="match status" value="1"/>
</dbReference>
<feature type="transmembrane region" description="Helical" evidence="7">
    <location>
        <begin position="315"/>
        <end position="340"/>
    </location>
</feature>
<dbReference type="Proteomes" id="UP000183508">
    <property type="component" value="Unassembled WGS sequence"/>
</dbReference>
<dbReference type="EMBL" id="FPBV01000017">
    <property type="protein sequence ID" value="SFU99033.1"/>
    <property type="molecule type" value="Genomic_DNA"/>
</dbReference>
<keyword evidence="4 7" id="KW-0812">Transmembrane</keyword>
<keyword evidence="3" id="KW-1003">Cell membrane</keyword>
<feature type="transmembrane region" description="Helical" evidence="7">
    <location>
        <begin position="352"/>
        <end position="375"/>
    </location>
</feature>
<dbReference type="RefSeq" id="WP_074954591.1">
    <property type="nucleotide sequence ID" value="NZ_FPBV01000017.1"/>
</dbReference>
<feature type="domain" description="Major facilitator superfamily (MFS) profile" evidence="8">
    <location>
        <begin position="16"/>
        <end position="412"/>
    </location>
</feature>
<dbReference type="InterPro" id="IPR020846">
    <property type="entry name" value="MFS_dom"/>
</dbReference>
<organism evidence="9 10">
    <name type="scientific">Alicyclobacillus macrosporangiidus</name>
    <dbReference type="NCBI Taxonomy" id="392015"/>
    <lineage>
        <taxon>Bacteria</taxon>
        <taxon>Bacillati</taxon>
        <taxon>Bacillota</taxon>
        <taxon>Bacilli</taxon>
        <taxon>Bacillales</taxon>
        <taxon>Alicyclobacillaceae</taxon>
        <taxon>Alicyclobacillus</taxon>
    </lineage>
</organism>
<feature type="transmembrane region" description="Helical" evidence="7">
    <location>
        <begin position="290"/>
        <end position="309"/>
    </location>
</feature>
<feature type="transmembrane region" description="Helical" evidence="7">
    <location>
        <begin position="20"/>
        <end position="43"/>
    </location>
</feature>
<feature type="transmembrane region" description="Helical" evidence="7">
    <location>
        <begin position="49"/>
        <end position="74"/>
    </location>
</feature>
<accession>A0A1I7KNL6</accession>
<evidence type="ECO:0000313" key="9">
    <source>
        <dbReference type="EMBL" id="SFU99033.1"/>
    </source>
</evidence>
<feature type="transmembrane region" description="Helical" evidence="7">
    <location>
        <begin position="238"/>
        <end position="259"/>
    </location>
</feature>
<dbReference type="CDD" id="cd06173">
    <property type="entry name" value="MFS_MefA_like"/>
    <property type="match status" value="1"/>
</dbReference>
<dbReference type="GO" id="GO:0005886">
    <property type="term" value="C:plasma membrane"/>
    <property type="evidence" value="ECO:0007669"/>
    <property type="project" value="UniProtKB-SubCell"/>
</dbReference>
<dbReference type="InterPro" id="IPR036259">
    <property type="entry name" value="MFS_trans_sf"/>
</dbReference>
<evidence type="ECO:0000256" key="2">
    <source>
        <dbReference type="ARBA" id="ARBA00022448"/>
    </source>
</evidence>
<reference evidence="10" key="1">
    <citation type="submission" date="2016-10" db="EMBL/GenBank/DDBJ databases">
        <authorList>
            <person name="Varghese N."/>
        </authorList>
    </citation>
    <scope>NUCLEOTIDE SEQUENCE [LARGE SCALE GENOMIC DNA]</scope>
    <source>
        <strain evidence="10">DSM 17980</strain>
    </source>
</reference>
<evidence type="ECO:0000313" key="10">
    <source>
        <dbReference type="Proteomes" id="UP000183508"/>
    </source>
</evidence>
<dbReference type="PANTHER" id="PTHR43266:SF10">
    <property type="entry name" value="BACILYSIN EXPORTER BACE-RELATED"/>
    <property type="match status" value="1"/>
</dbReference>
<feature type="transmembrane region" description="Helical" evidence="7">
    <location>
        <begin position="265"/>
        <end position="283"/>
    </location>
</feature>
<evidence type="ECO:0000256" key="7">
    <source>
        <dbReference type="SAM" id="Phobius"/>
    </source>
</evidence>
<dbReference type="GO" id="GO:0022857">
    <property type="term" value="F:transmembrane transporter activity"/>
    <property type="evidence" value="ECO:0007669"/>
    <property type="project" value="InterPro"/>
</dbReference>
<feature type="transmembrane region" description="Helical" evidence="7">
    <location>
        <begin position="81"/>
        <end position="101"/>
    </location>
</feature>
<evidence type="ECO:0000256" key="4">
    <source>
        <dbReference type="ARBA" id="ARBA00022692"/>
    </source>
</evidence>
<dbReference type="PROSITE" id="PS50850">
    <property type="entry name" value="MFS"/>
    <property type="match status" value="1"/>
</dbReference>
<dbReference type="STRING" id="392015.SAMN05421543_11788"/>
<comment type="subcellular location">
    <subcellularLocation>
        <location evidence="1">Cell membrane</location>
        <topology evidence="1">Multi-pass membrane protein</topology>
    </subcellularLocation>
</comment>
<gene>
    <name evidence="9" type="ORF">SAMN05421543_11788</name>
</gene>
<keyword evidence="6 7" id="KW-0472">Membrane</keyword>
<dbReference type="Gene3D" id="1.20.1250.20">
    <property type="entry name" value="MFS general substrate transporter like domains"/>
    <property type="match status" value="1"/>
</dbReference>
<keyword evidence="2" id="KW-0813">Transport</keyword>
<proteinExistence type="predicted"/>
<evidence type="ECO:0000256" key="1">
    <source>
        <dbReference type="ARBA" id="ARBA00004651"/>
    </source>
</evidence>
<dbReference type="AlphaFoldDB" id="A0A1I7KNL6"/>
<feature type="transmembrane region" description="Helical" evidence="7">
    <location>
        <begin position="151"/>
        <end position="169"/>
    </location>
</feature>
<dbReference type="SUPFAM" id="SSF103473">
    <property type="entry name" value="MFS general substrate transporter"/>
    <property type="match status" value="1"/>
</dbReference>